<keyword evidence="2" id="KW-1185">Reference proteome</keyword>
<sequence>MSSALALAAASSCAIEKNLSNFEFFEKYMRSDEYLAPSNKLSGAYNVPYEVLPNNTIKVLRRIEWYINREIDLMTKLCMSTITNYTRRFVLSYMIKLVLKLTKKKAAAAAAASINDSIMIFPASYLTPVDRIPSGTREIRDGPIAEWFAINMSLLLGRKIDPQYTLLLLVNWALTSTEQELLKRVINTFNIFFHHASGLAVPNIGFGVGMTRRRLKAFAQRLITQFVAPLVVQGSRRNTPRSKTSQDGRGRQDPVVLVGLTFEPSEARREIYEEEYNKMLMSQPHLLAEFGVCGLLTASSDKTLVMLKLLKELLIYTQREVAVAIGWSRLLQFFFKKVLADLYLREGQLPRLRTVGQWRRNISAHDRGGH</sequence>
<evidence type="ECO:0000313" key="1">
    <source>
        <dbReference type="EMBL" id="KAK8390675.1"/>
    </source>
</evidence>
<dbReference type="AlphaFoldDB" id="A0AAW0TVT2"/>
<gene>
    <name evidence="1" type="ORF">O3P69_010405</name>
</gene>
<proteinExistence type="predicted"/>
<name>A0AAW0TVT2_SCYPA</name>
<dbReference type="Proteomes" id="UP001487740">
    <property type="component" value="Unassembled WGS sequence"/>
</dbReference>
<accession>A0AAW0TVT2</accession>
<organism evidence="1 2">
    <name type="scientific">Scylla paramamosain</name>
    <name type="common">Mud crab</name>
    <dbReference type="NCBI Taxonomy" id="85552"/>
    <lineage>
        <taxon>Eukaryota</taxon>
        <taxon>Metazoa</taxon>
        <taxon>Ecdysozoa</taxon>
        <taxon>Arthropoda</taxon>
        <taxon>Crustacea</taxon>
        <taxon>Multicrustacea</taxon>
        <taxon>Malacostraca</taxon>
        <taxon>Eumalacostraca</taxon>
        <taxon>Eucarida</taxon>
        <taxon>Decapoda</taxon>
        <taxon>Pleocyemata</taxon>
        <taxon>Brachyura</taxon>
        <taxon>Eubrachyura</taxon>
        <taxon>Portunoidea</taxon>
        <taxon>Portunidae</taxon>
        <taxon>Portuninae</taxon>
        <taxon>Scylla</taxon>
    </lineage>
</organism>
<evidence type="ECO:0000313" key="2">
    <source>
        <dbReference type="Proteomes" id="UP001487740"/>
    </source>
</evidence>
<dbReference type="EMBL" id="JARAKH010000025">
    <property type="protein sequence ID" value="KAK8390675.1"/>
    <property type="molecule type" value="Genomic_DNA"/>
</dbReference>
<protein>
    <submittedName>
        <fullName evidence="1">Uncharacterized protein</fullName>
    </submittedName>
</protein>
<reference evidence="1 2" key="1">
    <citation type="submission" date="2023-03" db="EMBL/GenBank/DDBJ databases">
        <title>High-quality genome of Scylla paramamosain provides insights in environmental adaptation.</title>
        <authorList>
            <person name="Zhang L."/>
        </authorList>
    </citation>
    <scope>NUCLEOTIDE SEQUENCE [LARGE SCALE GENOMIC DNA]</scope>
    <source>
        <strain evidence="1">LZ_2023a</strain>
        <tissue evidence="1">Muscle</tissue>
    </source>
</reference>
<comment type="caution">
    <text evidence="1">The sequence shown here is derived from an EMBL/GenBank/DDBJ whole genome shotgun (WGS) entry which is preliminary data.</text>
</comment>